<dbReference type="EMBL" id="JBGFUD010002409">
    <property type="protein sequence ID" value="MFH4977572.1"/>
    <property type="molecule type" value="Genomic_DNA"/>
</dbReference>
<gene>
    <name evidence="2" type="ORF">AB6A40_004281</name>
</gene>
<evidence type="ECO:0000256" key="1">
    <source>
        <dbReference type="SAM" id="Phobius"/>
    </source>
</evidence>
<comment type="caution">
    <text evidence="2">The sequence shown here is derived from an EMBL/GenBank/DDBJ whole genome shotgun (WGS) entry which is preliminary data.</text>
</comment>
<reference evidence="2 3" key="1">
    <citation type="submission" date="2024-08" db="EMBL/GenBank/DDBJ databases">
        <title>Gnathostoma spinigerum genome.</title>
        <authorList>
            <person name="Gonzalez-Bertolin B."/>
            <person name="Monzon S."/>
            <person name="Zaballos A."/>
            <person name="Jimenez P."/>
            <person name="Dekumyoy P."/>
            <person name="Varona S."/>
            <person name="Cuesta I."/>
            <person name="Sumanam S."/>
            <person name="Adisakwattana P."/>
            <person name="Gasser R.B."/>
            <person name="Hernandez-Gonzalez A."/>
            <person name="Young N.D."/>
            <person name="Perteguer M.J."/>
        </authorList>
    </citation>
    <scope>NUCLEOTIDE SEQUENCE [LARGE SCALE GENOMIC DNA]</scope>
    <source>
        <strain evidence="2">AL3</strain>
        <tissue evidence="2">Liver</tissue>
    </source>
</reference>
<keyword evidence="1" id="KW-1133">Transmembrane helix</keyword>
<protein>
    <submittedName>
        <fullName evidence="2">Uncharacterized protein</fullName>
    </submittedName>
</protein>
<evidence type="ECO:0000313" key="3">
    <source>
        <dbReference type="Proteomes" id="UP001608902"/>
    </source>
</evidence>
<dbReference type="AlphaFoldDB" id="A0ABD6ELY0"/>
<sequence>MSALLWSHILLWYLPTIVIFLTYAVNVTGETRAAIKGFARILMAFYSTCDVAILVWKHKPFRSQMLYLLTFGKRSTSTEVNQTNKRYEPFFVKRASCITQNIRLTNISD</sequence>
<keyword evidence="1" id="KW-0812">Transmembrane</keyword>
<dbReference type="Proteomes" id="UP001608902">
    <property type="component" value="Unassembled WGS sequence"/>
</dbReference>
<feature type="transmembrane region" description="Helical" evidence="1">
    <location>
        <begin position="37"/>
        <end position="56"/>
    </location>
</feature>
<accession>A0ABD6ELY0</accession>
<keyword evidence="3" id="KW-1185">Reference proteome</keyword>
<evidence type="ECO:0000313" key="2">
    <source>
        <dbReference type="EMBL" id="MFH4977572.1"/>
    </source>
</evidence>
<organism evidence="2 3">
    <name type="scientific">Gnathostoma spinigerum</name>
    <dbReference type="NCBI Taxonomy" id="75299"/>
    <lineage>
        <taxon>Eukaryota</taxon>
        <taxon>Metazoa</taxon>
        <taxon>Ecdysozoa</taxon>
        <taxon>Nematoda</taxon>
        <taxon>Chromadorea</taxon>
        <taxon>Rhabditida</taxon>
        <taxon>Spirurina</taxon>
        <taxon>Gnathostomatomorpha</taxon>
        <taxon>Gnathostomatoidea</taxon>
        <taxon>Gnathostomatidae</taxon>
        <taxon>Gnathostoma</taxon>
    </lineage>
</organism>
<keyword evidence="1" id="KW-0472">Membrane</keyword>
<name>A0ABD6ELY0_9BILA</name>
<proteinExistence type="predicted"/>
<feature type="transmembrane region" description="Helical" evidence="1">
    <location>
        <begin position="6"/>
        <end position="25"/>
    </location>
</feature>